<keyword evidence="2" id="KW-0328">Glycosyltransferase</keyword>
<gene>
    <name evidence="2" type="ORF">BURPS1710A_3623</name>
</gene>
<dbReference type="Pfam" id="PF00535">
    <property type="entry name" value="Glycos_transf_2"/>
    <property type="match status" value="1"/>
</dbReference>
<dbReference type="PANTHER" id="PTHR43685">
    <property type="entry name" value="GLYCOSYLTRANSFERASE"/>
    <property type="match status" value="1"/>
</dbReference>
<dbReference type="InterPro" id="IPR029063">
    <property type="entry name" value="SAM-dependent_MTases_sf"/>
</dbReference>
<protein>
    <submittedName>
        <fullName evidence="2">Glycosyl transferase, group 2 family</fullName>
        <ecNumber evidence="2">2.4.1.-</ecNumber>
    </submittedName>
</protein>
<dbReference type="HOGENOM" id="CLU_474648_0_0_4"/>
<dbReference type="GO" id="GO:0016757">
    <property type="term" value="F:glycosyltransferase activity"/>
    <property type="evidence" value="ECO:0007669"/>
    <property type="project" value="UniProtKB-KW"/>
</dbReference>
<dbReference type="PANTHER" id="PTHR43685:SF2">
    <property type="entry name" value="GLYCOSYLTRANSFERASE 2-LIKE DOMAIN-CONTAINING PROTEIN"/>
    <property type="match status" value="1"/>
</dbReference>
<dbReference type="InterPro" id="IPR001173">
    <property type="entry name" value="Glyco_trans_2-like"/>
</dbReference>
<dbReference type="CDD" id="cd00761">
    <property type="entry name" value="Glyco_tranf_GTA_type"/>
    <property type="match status" value="1"/>
</dbReference>
<keyword evidence="2" id="KW-0808">Transferase</keyword>
<evidence type="ECO:0000313" key="2">
    <source>
        <dbReference type="EMBL" id="EET09707.1"/>
    </source>
</evidence>
<evidence type="ECO:0000259" key="1">
    <source>
        <dbReference type="Pfam" id="PF00535"/>
    </source>
</evidence>
<dbReference type="Pfam" id="PF13489">
    <property type="entry name" value="Methyltransf_23"/>
    <property type="match status" value="1"/>
</dbReference>
<dbReference type="InterPro" id="IPR050834">
    <property type="entry name" value="Glycosyltransf_2"/>
</dbReference>
<dbReference type="Gene3D" id="3.40.50.150">
    <property type="entry name" value="Vaccinia Virus protein VP39"/>
    <property type="match status" value="1"/>
</dbReference>
<dbReference type="GeneID" id="93061257"/>
<dbReference type="SUPFAM" id="SSF53448">
    <property type="entry name" value="Nucleotide-diphospho-sugar transferases"/>
    <property type="match status" value="1"/>
</dbReference>
<dbReference type="EMBL" id="CM000832">
    <property type="protein sequence ID" value="EET09707.1"/>
    <property type="molecule type" value="Genomic_DNA"/>
</dbReference>
<reference evidence="2" key="1">
    <citation type="submission" date="2009-05" db="EMBL/GenBank/DDBJ databases">
        <authorList>
            <person name="Harkins D.M."/>
            <person name="DeShazer D."/>
            <person name="Woods D.E."/>
            <person name="Brinkac L.M."/>
            <person name="Brown K.A."/>
            <person name="Hung G.C."/>
            <person name="Tuanyok A."/>
            <person name="Zhang B."/>
            <person name="Nierman W.C."/>
        </authorList>
    </citation>
    <scope>NUCLEOTIDE SEQUENCE [LARGE SCALE GENOMIC DNA]</scope>
    <source>
        <strain evidence="2">1710a</strain>
    </source>
</reference>
<dbReference type="EC" id="2.4.1.-" evidence="2"/>
<sequence>MNSATYQFHYHEYSVYSNVVGLITEFGARDGVHLDIGCGYGAIAEPVRDLGLTYIGFDADEDSLRDLRSRGFEAKRIDLHRLDEVFAEIAATVNGRNVASISIIDTLEHITNGPALLDRLREFAEQRSILLVVSVPNGGHRDLGAKLLAGHWDYTEVGLLDHTHVIHHTDRLLAAMAKRAGWHEVGARDYELESSDQAFPPAHPLLTGNTAASRYLQQIRRASDAFGTVNELVRAYLPGARHDVPLFADPKEARPFLSIVTRTQAKRLGNLRDVLLCLTAQTCQDFEILVVTHKVDGEPYYAVRRIVEDLPESIRNRARVLRCDRGGRTAPLNDGFAAARGHYVAILDDDELVFAHWVETFKKLSEKAAGCVLRATAAEQDIVSTGARPDGALGYRTVSAITTPYPAHFDLFEHLSQNYSPPVSLAFPRVAFQELGIRFDESLDTAEDWDFEMRTAFVCGVESSPEITGIYRKWRSGESSFSIHSQDEWRRDYEKIVTKHNDQYHVFPPGTIKLIVDQRNWIKKLEHDIAVLQGAAKLDPLRRFFVRHPRLYRIVRMTYDNSKIVARRIVRRLG</sequence>
<feature type="domain" description="Glycosyltransferase 2-like" evidence="1">
    <location>
        <begin position="269"/>
        <end position="373"/>
    </location>
</feature>
<dbReference type="SUPFAM" id="SSF53335">
    <property type="entry name" value="S-adenosyl-L-methionine-dependent methyltransferases"/>
    <property type="match status" value="1"/>
</dbReference>
<dbReference type="InterPro" id="IPR029044">
    <property type="entry name" value="Nucleotide-diphossugar_trans"/>
</dbReference>
<dbReference type="AlphaFoldDB" id="A0A0E1WJ89"/>
<dbReference type="Gene3D" id="3.90.550.10">
    <property type="entry name" value="Spore Coat Polysaccharide Biosynthesis Protein SpsA, Chain A"/>
    <property type="match status" value="1"/>
</dbReference>
<accession>A0A0E1WJ89</accession>
<proteinExistence type="predicted"/>
<dbReference type="Proteomes" id="UP000001812">
    <property type="component" value="Chromosome I"/>
</dbReference>
<name>A0A0E1WJ89_BURPE</name>
<organism evidence="2">
    <name type="scientific">Burkholderia pseudomallei 1710a</name>
    <dbReference type="NCBI Taxonomy" id="320371"/>
    <lineage>
        <taxon>Bacteria</taxon>
        <taxon>Pseudomonadati</taxon>
        <taxon>Pseudomonadota</taxon>
        <taxon>Betaproteobacteria</taxon>
        <taxon>Burkholderiales</taxon>
        <taxon>Burkholderiaceae</taxon>
        <taxon>Burkholderia</taxon>
        <taxon>pseudomallei group</taxon>
    </lineage>
</organism>
<dbReference type="RefSeq" id="WP_004527597.1">
    <property type="nucleotide sequence ID" value="NZ_CM000832.1"/>
</dbReference>